<dbReference type="STRING" id="457427.SSOG_07443"/>
<sequence>MTAPGLRGEGGREPLTGPPAAQRPTTGGVRGSRRPRSRRRRERSAHYAMALARKGYKKVCQALCRGLGVSSRPAVSDRVIAPTRSVGPTRPRPGTHTVECPRTVPAPRPSGWPARLCSSWATVDRRGCLRPGTWFWAEGPYGALTAGRQSIGRTPLCRAHSAEELVLGGELESITRWRGAKVLYALNAADGSRPRLSPGVPQDMVPDSFDTGAGSPLRSS</sequence>
<name>D9WKN9_9ACTN</name>
<dbReference type="AlphaFoldDB" id="D9WKN9"/>
<dbReference type="HOGENOM" id="CLU_1255374_0_0_11"/>
<evidence type="ECO:0000313" key="2">
    <source>
        <dbReference type="EMBL" id="EFL27729.1"/>
    </source>
</evidence>
<organism evidence="2 3">
    <name type="scientific">Streptomyces himastatinicus ATCC 53653</name>
    <dbReference type="NCBI Taxonomy" id="457427"/>
    <lineage>
        <taxon>Bacteria</taxon>
        <taxon>Bacillati</taxon>
        <taxon>Actinomycetota</taxon>
        <taxon>Actinomycetes</taxon>
        <taxon>Kitasatosporales</taxon>
        <taxon>Streptomycetaceae</taxon>
        <taxon>Streptomyces</taxon>
        <taxon>Streptomyces violaceusniger group</taxon>
    </lineage>
</organism>
<gene>
    <name evidence="2" type="ORF">SSOG_07443</name>
</gene>
<feature type="region of interest" description="Disordered" evidence="1">
    <location>
        <begin position="1"/>
        <end position="44"/>
    </location>
</feature>
<proteinExistence type="predicted"/>
<feature type="compositionally biased region" description="Basic residues" evidence="1">
    <location>
        <begin position="31"/>
        <end position="43"/>
    </location>
</feature>
<dbReference type="EMBL" id="GG657754">
    <property type="protein sequence ID" value="EFL27729.1"/>
    <property type="molecule type" value="Genomic_DNA"/>
</dbReference>
<protein>
    <submittedName>
        <fullName evidence="2">Putative oxidoreductase</fullName>
    </submittedName>
</protein>
<keyword evidence="3" id="KW-1185">Reference proteome</keyword>
<accession>D9WKN9</accession>
<evidence type="ECO:0000313" key="3">
    <source>
        <dbReference type="Proteomes" id="UP000003963"/>
    </source>
</evidence>
<dbReference type="Proteomes" id="UP000003963">
    <property type="component" value="Unassembled WGS sequence"/>
</dbReference>
<evidence type="ECO:0000256" key="1">
    <source>
        <dbReference type="SAM" id="MobiDB-lite"/>
    </source>
</evidence>
<feature type="region of interest" description="Disordered" evidence="1">
    <location>
        <begin position="191"/>
        <end position="220"/>
    </location>
</feature>
<reference evidence="2 3" key="1">
    <citation type="submission" date="2009-02" db="EMBL/GenBank/DDBJ databases">
        <title>Annotation of Streptomyces hygroscopicus strain ATCC 53653.</title>
        <authorList>
            <consortium name="The Broad Institute Genome Sequencing Platform"/>
            <consortium name="Broad Institute Microbial Sequencing Center"/>
            <person name="Fischbach M."/>
            <person name="Godfrey P."/>
            <person name="Ward D."/>
            <person name="Young S."/>
            <person name="Zeng Q."/>
            <person name="Koehrsen M."/>
            <person name="Alvarado L."/>
            <person name="Berlin A.M."/>
            <person name="Bochicchio J."/>
            <person name="Borenstein D."/>
            <person name="Chapman S.B."/>
            <person name="Chen Z."/>
            <person name="Engels R."/>
            <person name="Freedman E."/>
            <person name="Gellesch M."/>
            <person name="Goldberg J."/>
            <person name="Griggs A."/>
            <person name="Gujja S."/>
            <person name="Heilman E.R."/>
            <person name="Heiman D.I."/>
            <person name="Hepburn T.A."/>
            <person name="Howarth C."/>
            <person name="Jen D."/>
            <person name="Larson L."/>
            <person name="Lewis B."/>
            <person name="Mehta T."/>
            <person name="Park D."/>
            <person name="Pearson M."/>
            <person name="Richards J."/>
            <person name="Roberts A."/>
            <person name="Saif S."/>
            <person name="Shea T.D."/>
            <person name="Shenoy N."/>
            <person name="Sisk P."/>
            <person name="Stolte C."/>
            <person name="Sykes S.N."/>
            <person name="Thomson T."/>
            <person name="Walk T."/>
            <person name="White J."/>
            <person name="Yandava C."/>
            <person name="Straight P."/>
            <person name="Clardy J."/>
            <person name="Hung D."/>
            <person name="Kolter R."/>
            <person name="Mekalanos J."/>
            <person name="Walker S."/>
            <person name="Walsh C.T."/>
            <person name="Wieland-Brown L.C."/>
            <person name="Haas B."/>
            <person name="Nusbaum C."/>
            <person name="Birren B."/>
        </authorList>
    </citation>
    <scope>NUCLEOTIDE SEQUENCE [LARGE SCALE GENOMIC DNA]</scope>
    <source>
        <strain evidence="2 3">ATCC 53653</strain>
    </source>
</reference>